<accession>A0AA37GJ99</accession>
<sequence length="60" mass="6809">MVEEVRDEVAAFSIAVYGCKVATTWAGRDVAKERSQMERRARPWAIEARRPTVQIMAASR</sequence>
<dbReference type="EMBL" id="BPPX01000008">
    <property type="protein sequence ID" value="GJC82036.1"/>
    <property type="molecule type" value="Genomic_DNA"/>
</dbReference>
<evidence type="ECO:0000313" key="1">
    <source>
        <dbReference type="EMBL" id="GJC82036.1"/>
    </source>
</evidence>
<dbReference type="PROSITE" id="PS51257">
    <property type="entry name" value="PROKAR_LIPOPROTEIN"/>
    <property type="match status" value="1"/>
</dbReference>
<keyword evidence="2" id="KW-1185">Reference proteome</keyword>
<dbReference type="AlphaFoldDB" id="A0AA37GJ99"/>
<organism evidence="1 2">
    <name type="scientific">Colletotrichum liriopes</name>
    <dbReference type="NCBI Taxonomy" id="708192"/>
    <lineage>
        <taxon>Eukaryota</taxon>
        <taxon>Fungi</taxon>
        <taxon>Dikarya</taxon>
        <taxon>Ascomycota</taxon>
        <taxon>Pezizomycotina</taxon>
        <taxon>Sordariomycetes</taxon>
        <taxon>Hypocreomycetidae</taxon>
        <taxon>Glomerellales</taxon>
        <taxon>Glomerellaceae</taxon>
        <taxon>Colletotrichum</taxon>
        <taxon>Colletotrichum spaethianum species complex</taxon>
    </lineage>
</organism>
<dbReference type="Proteomes" id="UP001055172">
    <property type="component" value="Unassembled WGS sequence"/>
</dbReference>
<gene>
    <name evidence="1" type="ORF">ColLi_04874</name>
</gene>
<comment type="caution">
    <text evidence="1">The sequence shown here is derived from an EMBL/GenBank/DDBJ whole genome shotgun (WGS) entry which is preliminary data.</text>
</comment>
<protein>
    <submittedName>
        <fullName evidence="1">Uncharacterized protein</fullName>
    </submittedName>
</protein>
<reference evidence="1 2" key="1">
    <citation type="submission" date="2021-07" db="EMBL/GenBank/DDBJ databases">
        <title>Genome data of Colletotrichum spaethianum.</title>
        <authorList>
            <person name="Utami Y.D."/>
            <person name="Hiruma K."/>
        </authorList>
    </citation>
    <scope>NUCLEOTIDE SEQUENCE [LARGE SCALE GENOMIC DNA]</scope>
    <source>
        <strain evidence="1 2">MAFF 242679</strain>
    </source>
</reference>
<name>A0AA37GJ99_9PEZI</name>
<proteinExistence type="predicted"/>
<evidence type="ECO:0000313" key="2">
    <source>
        <dbReference type="Proteomes" id="UP001055172"/>
    </source>
</evidence>